<proteinExistence type="predicted"/>
<evidence type="ECO:0000313" key="1">
    <source>
        <dbReference type="Proteomes" id="UP000887540"/>
    </source>
</evidence>
<name>A0A914D9U8_9BILA</name>
<dbReference type="Proteomes" id="UP000887540">
    <property type="component" value="Unplaced"/>
</dbReference>
<keyword evidence="1" id="KW-1185">Reference proteome</keyword>
<sequence length="98" mass="11520">MDMTMEWIESLSEIEDQVMRSHPMWTILSFLHHTANTIQAEPRRNARVGRPDEIEIFLDYSERARRVWTNEKQEGGTTSMEGVTEIDVETSYDIENVM</sequence>
<dbReference type="WBParaSite" id="ACRNAN_scaffold20384.g24892.t1">
    <property type="protein sequence ID" value="ACRNAN_scaffold20384.g24892.t1"/>
    <property type="gene ID" value="ACRNAN_scaffold20384.g24892"/>
</dbReference>
<dbReference type="AlphaFoldDB" id="A0A914D9U8"/>
<evidence type="ECO:0000313" key="2">
    <source>
        <dbReference type="WBParaSite" id="ACRNAN_scaffold20384.g24892.t1"/>
    </source>
</evidence>
<accession>A0A914D9U8</accession>
<protein>
    <submittedName>
        <fullName evidence="2">Uncharacterized protein</fullName>
    </submittedName>
</protein>
<reference evidence="2" key="1">
    <citation type="submission" date="2022-11" db="UniProtKB">
        <authorList>
            <consortium name="WormBaseParasite"/>
        </authorList>
    </citation>
    <scope>IDENTIFICATION</scope>
</reference>
<organism evidence="1 2">
    <name type="scientific">Acrobeloides nanus</name>
    <dbReference type="NCBI Taxonomy" id="290746"/>
    <lineage>
        <taxon>Eukaryota</taxon>
        <taxon>Metazoa</taxon>
        <taxon>Ecdysozoa</taxon>
        <taxon>Nematoda</taxon>
        <taxon>Chromadorea</taxon>
        <taxon>Rhabditida</taxon>
        <taxon>Tylenchina</taxon>
        <taxon>Cephalobomorpha</taxon>
        <taxon>Cephaloboidea</taxon>
        <taxon>Cephalobidae</taxon>
        <taxon>Acrobeloides</taxon>
    </lineage>
</organism>